<keyword evidence="7" id="KW-1185">Reference proteome</keyword>
<dbReference type="InterPro" id="IPR008183">
    <property type="entry name" value="Aldose_1/G6P_1-epimerase"/>
</dbReference>
<keyword evidence="3 4" id="KW-0413">Isomerase</keyword>
<feature type="active site" evidence="5">
    <location>
        <position position="172"/>
    </location>
</feature>
<evidence type="ECO:0000313" key="7">
    <source>
        <dbReference type="Proteomes" id="UP000252086"/>
    </source>
</evidence>
<dbReference type="PIRSF" id="PIRSF016020">
    <property type="entry name" value="PHexose_mutarotase"/>
    <property type="match status" value="1"/>
</dbReference>
<organism evidence="6 7">
    <name type="scientific">Marinomonas aquiplantarum</name>
    <dbReference type="NCBI Taxonomy" id="491951"/>
    <lineage>
        <taxon>Bacteria</taxon>
        <taxon>Pseudomonadati</taxon>
        <taxon>Pseudomonadota</taxon>
        <taxon>Gammaproteobacteria</taxon>
        <taxon>Oceanospirillales</taxon>
        <taxon>Oceanospirillaceae</taxon>
        <taxon>Marinomonas</taxon>
    </lineage>
</organism>
<dbReference type="Gene3D" id="2.70.98.10">
    <property type="match status" value="1"/>
</dbReference>
<dbReference type="InterPro" id="IPR011013">
    <property type="entry name" value="Gal_mutarotase_sf_dom"/>
</dbReference>
<dbReference type="GO" id="GO:0047938">
    <property type="term" value="F:glucose-6-phosphate 1-epimerase activity"/>
    <property type="evidence" value="ECO:0007669"/>
    <property type="project" value="UniProtKB-UniRule"/>
</dbReference>
<dbReference type="Proteomes" id="UP000252086">
    <property type="component" value="Unassembled WGS sequence"/>
</dbReference>
<dbReference type="GO" id="GO:0030246">
    <property type="term" value="F:carbohydrate binding"/>
    <property type="evidence" value="ECO:0007669"/>
    <property type="project" value="UniProtKB-UniRule"/>
</dbReference>
<dbReference type="OrthoDB" id="9790727at2"/>
<comment type="catalytic activity">
    <reaction evidence="1">
        <text>alpha-D-glucose 6-phosphate = beta-D-glucose 6-phosphate</text>
        <dbReference type="Rhea" id="RHEA:16249"/>
        <dbReference type="ChEBI" id="CHEBI:58225"/>
        <dbReference type="ChEBI" id="CHEBI:58247"/>
        <dbReference type="EC" id="5.1.3.15"/>
    </reaction>
</comment>
<sequence length="306" mass="34779">MNGQLMKELEELGGEIRPASLKKCDEIIIDQPGFSAVIALWGGHLVSFTPSGQPDLLFQSENKGGEGRFGRRHFGVPVCWPWFGANEEQEDFPAHGLARYFRWEFIEAGRFKNGDVKIVIRLASEDHPLIEEMWPYAFELRQVFRFSSKGFRINFTAANLSDKPMPVSEALHTYFHVADNKTAQVHGLDQVTYIDKFDEGREFQQQGVVTPCNHMDRVYVSSPEECEIHDPDLQRRLIIQTEGSGSTILWNPGGKLAKKRADMDKEDYRRFVCVEAGNALSDAYVIAPGDIHQLKLKVKHKPLTED</sequence>
<reference evidence="6 7" key="1">
    <citation type="submission" date="2018-06" db="EMBL/GenBank/DDBJ databases">
        <title>Genomic Encyclopedia of Type Strains, Phase III (KMG-III): the genomes of soil and plant-associated and newly described type strains.</title>
        <authorList>
            <person name="Whitman W."/>
        </authorList>
    </citation>
    <scope>NUCLEOTIDE SEQUENCE [LARGE SCALE GENOMIC DNA]</scope>
    <source>
        <strain evidence="6 7">CECT 7732</strain>
    </source>
</reference>
<dbReference type="PANTHER" id="PTHR11122">
    <property type="entry name" value="APOSPORY-ASSOCIATED PROTEIN C-RELATED"/>
    <property type="match status" value="1"/>
</dbReference>
<protein>
    <recommendedName>
        <fullName evidence="4">Putative glucose-6-phosphate 1-epimerase</fullName>
        <ecNumber evidence="4">5.1.3.15</ecNumber>
    </recommendedName>
</protein>
<dbReference type="PANTHER" id="PTHR11122:SF13">
    <property type="entry name" value="GLUCOSE-6-PHOSPHATE 1-EPIMERASE"/>
    <property type="match status" value="1"/>
</dbReference>
<dbReference type="RefSeq" id="WP_113873278.1">
    <property type="nucleotide sequence ID" value="NZ_QNRF01000002.1"/>
</dbReference>
<evidence type="ECO:0000256" key="1">
    <source>
        <dbReference type="ARBA" id="ARBA00001096"/>
    </source>
</evidence>
<gene>
    <name evidence="6" type="ORF">DFP76_10216</name>
</gene>
<dbReference type="InterPro" id="IPR025532">
    <property type="entry name" value="G6P_1-epimerase"/>
</dbReference>
<dbReference type="CDD" id="cd09020">
    <property type="entry name" value="D-hex-6-P-epi_like"/>
    <property type="match status" value="1"/>
</dbReference>
<evidence type="ECO:0000313" key="6">
    <source>
        <dbReference type="EMBL" id="RBO84619.1"/>
    </source>
</evidence>
<evidence type="ECO:0000256" key="5">
    <source>
        <dbReference type="PIRSR" id="PIRSR016020-1"/>
    </source>
</evidence>
<dbReference type="Pfam" id="PF01263">
    <property type="entry name" value="Aldose_epim"/>
    <property type="match status" value="1"/>
</dbReference>
<evidence type="ECO:0000256" key="4">
    <source>
        <dbReference type="PIRNR" id="PIRNR016020"/>
    </source>
</evidence>
<feature type="active site" evidence="5">
    <location>
        <position position="275"/>
    </location>
</feature>
<dbReference type="GO" id="GO:0005975">
    <property type="term" value="P:carbohydrate metabolic process"/>
    <property type="evidence" value="ECO:0007669"/>
    <property type="project" value="InterPro"/>
</dbReference>
<dbReference type="AlphaFoldDB" id="A0A366D516"/>
<evidence type="ECO:0000256" key="2">
    <source>
        <dbReference type="ARBA" id="ARBA00005866"/>
    </source>
</evidence>
<comment type="similarity">
    <text evidence="2 4">Belongs to the glucose-6-phosphate 1-epimerase family.</text>
</comment>
<accession>A0A366D516</accession>
<evidence type="ECO:0000256" key="3">
    <source>
        <dbReference type="ARBA" id="ARBA00023235"/>
    </source>
</evidence>
<dbReference type="EC" id="5.1.3.15" evidence="4"/>
<dbReference type="EMBL" id="QNRF01000002">
    <property type="protein sequence ID" value="RBO84619.1"/>
    <property type="molecule type" value="Genomic_DNA"/>
</dbReference>
<proteinExistence type="inferred from homology"/>
<name>A0A366D516_9GAMM</name>
<dbReference type="SUPFAM" id="SSF74650">
    <property type="entry name" value="Galactose mutarotase-like"/>
    <property type="match status" value="1"/>
</dbReference>
<dbReference type="InterPro" id="IPR014718">
    <property type="entry name" value="GH-type_carb-bd"/>
</dbReference>
<comment type="caution">
    <text evidence="6">The sequence shown here is derived from an EMBL/GenBank/DDBJ whole genome shotgun (WGS) entry which is preliminary data.</text>
</comment>